<feature type="region of interest" description="Disordered" evidence="1">
    <location>
        <begin position="363"/>
        <end position="506"/>
    </location>
</feature>
<accession>A0ABZ1Z9E8</accession>
<protein>
    <recommendedName>
        <fullName evidence="4">Collagen-like protein</fullName>
    </recommendedName>
</protein>
<dbReference type="RefSeq" id="WP_329354486.1">
    <property type="nucleotide sequence ID" value="NZ_CP109490.1"/>
</dbReference>
<proteinExistence type="predicted"/>
<dbReference type="Proteomes" id="UP001431926">
    <property type="component" value="Chromosome"/>
</dbReference>
<evidence type="ECO:0000313" key="3">
    <source>
        <dbReference type="Proteomes" id="UP001431926"/>
    </source>
</evidence>
<evidence type="ECO:0000313" key="2">
    <source>
        <dbReference type="EMBL" id="WUX35360.1"/>
    </source>
</evidence>
<gene>
    <name evidence="2" type="ORF">OG367_03570</name>
</gene>
<dbReference type="EMBL" id="CP109491">
    <property type="protein sequence ID" value="WUX35360.1"/>
    <property type="molecule type" value="Genomic_DNA"/>
</dbReference>
<evidence type="ECO:0008006" key="4">
    <source>
        <dbReference type="Google" id="ProtNLM"/>
    </source>
</evidence>
<reference evidence="2" key="1">
    <citation type="submission" date="2022-10" db="EMBL/GenBank/DDBJ databases">
        <title>The complete genomes of actinobacterial strains from the NBC collection.</title>
        <authorList>
            <person name="Joergensen T.S."/>
            <person name="Alvarez Arevalo M."/>
            <person name="Sterndorff E.B."/>
            <person name="Faurdal D."/>
            <person name="Vuksanovic O."/>
            <person name="Mourched A.-S."/>
            <person name="Charusanti P."/>
            <person name="Shaw S."/>
            <person name="Blin K."/>
            <person name="Weber T."/>
        </authorList>
    </citation>
    <scope>NUCLEOTIDE SEQUENCE</scope>
    <source>
        <strain evidence="2">NBC_01436</strain>
    </source>
</reference>
<organism evidence="2 3">
    <name type="scientific">Streptomyces anulatus</name>
    <name type="common">Streptomyces chrysomallus</name>
    <dbReference type="NCBI Taxonomy" id="1892"/>
    <lineage>
        <taxon>Bacteria</taxon>
        <taxon>Bacillati</taxon>
        <taxon>Actinomycetota</taxon>
        <taxon>Actinomycetes</taxon>
        <taxon>Kitasatosporales</taxon>
        <taxon>Streptomycetaceae</taxon>
        <taxon>Streptomyces</taxon>
    </lineage>
</organism>
<feature type="compositionally biased region" description="Gly residues" evidence="1">
    <location>
        <begin position="366"/>
        <end position="384"/>
    </location>
</feature>
<name>A0ABZ1Z9E8_STRAQ</name>
<keyword evidence="3" id="KW-1185">Reference proteome</keyword>
<evidence type="ECO:0000256" key="1">
    <source>
        <dbReference type="SAM" id="MobiDB-lite"/>
    </source>
</evidence>
<sequence>MAEEPPEAVPHGMPAKWEDILAMFHDGVTKLPDRNAVAGPGSKPWVVRVTTGVWHYDKGVDFAKEQGLDAFYEFWFPDKKNQALIFGFGYNWGEFGNDSGALAEFTGASEPILTSVITGKNKDANPQLSSDASTMLNNMDDWTDGWVTQFNSWAENVGSGADQLRGESAELFEATLQAVKRSLQETYSFYMNGELQKQLSTVSTQLTSTTGTLRTNASNWFNKTQPVGTMSGGAAVEQGSVAMAFTHLYTSFLNEMSKLTPLSNYHTQSPKPDWTAMEATAKANWIAEVEKELDAKSVPTMIALAGAYEAATMVFSDANAIVNPEFTISLTADEQKNFYGSAGPGGGGDGGTDGTNDILDKFQEMFGGGAGGSGAGGDGTGTDGSGNDVKLDTPPPVTGPGGSSFGTTLPSGANLPNAKDLLPQSPGGSGGGTTGGPLSLPAGSRIDPKTGAVTDANGKPVTGPDGKPLVVPPGSTLGPGNSIVPPRTTVPKGPTLPSGSSGDLTNGIRVDSNGNIIVPKGVTVDAQGNLIGADGKPLTNAYGGKLTVPPGSRVNADGTITDPQGKQITQAGNSLKTRNPMTLDDLVNTQRRPSTSSGDIFGVSKGGSNDLFGGSKGLSDGLRKSFDGNGATGREAVGGAGGLSSRARAAMGLPVVPAAPTQGTLSTQSGSVLGRAGVGGGTGSGMPFMPPMGMGGAPGGGGGNGNDRQRNVWLSEDEEVWGTEPEAGTGVIGR</sequence>
<feature type="region of interest" description="Disordered" evidence="1">
    <location>
        <begin position="715"/>
        <end position="734"/>
    </location>
</feature>